<dbReference type="InterPro" id="IPR050883">
    <property type="entry name" value="PNGase"/>
</dbReference>
<feature type="compositionally biased region" description="Low complexity" evidence="1">
    <location>
        <begin position="1087"/>
        <end position="1098"/>
    </location>
</feature>
<reference evidence="6 7" key="1">
    <citation type="submission" date="2024-09" db="EMBL/GenBank/DDBJ databases">
        <authorList>
            <person name="Sun Q."/>
            <person name="Mori K."/>
        </authorList>
    </citation>
    <scope>NUCLEOTIDE SEQUENCE [LARGE SCALE GENOMIC DNA]</scope>
    <source>
        <strain evidence="6 7">CGMCC 1.15906</strain>
    </source>
</reference>
<comment type="caution">
    <text evidence="6">The sequence shown here is derived from an EMBL/GenBank/DDBJ whole genome shotgun (WGS) entry which is preliminary data.</text>
</comment>
<dbReference type="EC" id="3.2.1.-" evidence="6"/>
<dbReference type="InterPro" id="IPR014718">
    <property type="entry name" value="GH-type_carb-bd"/>
</dbReference>
<gene>
    <name evidence="6" type="ORF">ACFFGN_29170</name>
</gene>
<evidence type="ECO:0000256" key="2">
    <source>
        <dbReference type="SAM" id="SignalP"/>
    </source>
</evidence>
<dbReference type="Pfam" id="PF17678">
    <property type="entry name" value="Glyco_hydro_92N"/>
    <property type="match status" value="1"/>
</dbReference>
<dbReference type="InterPro" id="IPR005887">
    <property type="entry name" value="GH92_a_mannosidase_put"/>
</dbReference>
<feature type="domain" description="Glycosyl hydrolase family 92 N-terminal" evidence="5">
    <location>
        <begin position="39"/>
        <end position="265"/>
    </location>
</feature>
<dbReference type="Pfam" id="PF07971">
    <property type="entry name" value="Glyco_hydro_92"/>
    <property type="match status" value="1"/>
</dbReference>
<evidence type="ECO:0000313" key="6">
    <source>
        <dbReference type="EMBL" id="MFC0628176.1"/>
    </source>
</evidence>
<accession>A0ABV6QVY6</accession>
<dbReference type="SUPFAM" id="SSF48208">
    <property type="entry name" value="Six-hairpin glycosidases"/>
    <property type="match status" value="1"/>
</dbReference>
<protein>
    <submittedName>
        <fullName evidence="6">GH92 family glycosyl hydrolase</fullName>
        <ecNumber evidence="6">3.2.1.-</ecNumber>
    </submittedName>
</protein>
<dbReference type="RefSeq" id="WP_380053901.1">
    <property type="nucleotide sequence ID" value="NZ_JBHLTC010000037.1"/>
</dbReference>
<evidence type="ECO:0000259" key="4">
    <source>
        <dbReference type="Pfam" id="PF10633"/>
    </source>
</evidence>
<dbReference type="Proteomes" id="UP001589890">
    <property type="component" value="Unassembled WGS sequence"/>
</dbReference>
<dbReference type="InterPro" id="IPR018905">
    <property type="entry name" value="A-galactase_NEW3"/>
</dbReference>
<keyword evidence="7" id="KW-1185">Reference proteome</keyword>
<dbReference type="Gene3D" id="1.20.1050.60">
    <property type="entry name" value="alpha-1,2-mannosidase"/>
    <property type="match status" value="1"/>
</dbReference>
<proteinExistence type="predicted"/>
<evidence type="ECO:0000256" key="1">
    <source>
        <dbReference type="SAM" id="MobiDB-lite"/>
    </source>
</evidence>
<evidence type="ECO:0000259" key="5">
    <source>
        <dbReference type="Pfam" id="PF17678"/>
    </source>
</evidence>
<feature type="chain" id="PRO_5045297278" evidence="2">
    <location>
        <begin position="25"/>
        <end position="1115"/>
    </location>
</feature>
<dbReference type="NCBIfam" id="TIGR01180">
    <property type="entry name" value="aman2_put"/>
    <property type="match status" value="1"/>
</dbReference>
<keyword evidence="6" id="KW-0378">Hydrolase</keyword>
<dbReference type="InterPro" id="IPR041371">
    <property type="entry name" value="GH92_N"/>
</dbReference>
<dbReference type="GO" id="GO:0016798">
    <property type="term" value="F:hydrolase activity, acting on glycosyl bonds"/>
    <property type="evidence" value="ECO:0007669"/>
    <property type="project" value="UniProtKB-KW"/>
</dbReference>
<sequence>MPRSPRLAASLAALGLLTTGLHLAPTVAAAAVPADLTALVNPFVGTQNFGNTFPGASAPFGMAQVSPDTGGQGGYDYTRNTLYGFSQTHLSGVGCEVMGELPVMPTSGPVESVRHDQYGSVFSHARESAKPGLYQVHLDRYGVDVSLTATARTGWQRYKFDPAKPANVLFNTGKAQQRVFSSELTIVGDRRIEGRINAGNFCAGVDRHTLYFSAEFDRPFASYGTWKGDVKTPGSRESATTGGNGGWVTFDPATDDDVVLKVGLSYTGVAGARTNLVAETGDSFDFDATQRKLTAEWNEMLHRIEVAGGTADRQTAFYTALYHSVLHPNVASDVDGNYRGFDGTVRKATDYTPYQNFSLWDTYRPQNQLVELIAPKVARDTHLSVLAHGREGGWLPRWSLANSETNIMTGDPVTPFLVEGWSKGLLKGYEQETYELLRKNATAVPPAELPHNGRAGAAYYGERGYVPFPLDRARDCLHKGGDNDCSHGASATLEYAAADGSLALMARALGKKADARMFAARAQAYRNIWDSGIGHFRPRTKSGVWLSPYDPLDGAHAFHEGGAYQYQWLVPQDPAGLVDLMGGRRATEKRLDDFFVYDKLLTDPAGTARTDWVQGPFEYYGKATYNPNNEPDLLAPYMYAWTGAPHKTATVVRAAMTLFTNGPDGMTGNDDLGTMSAWYVFSSVGIYPTMSGANFFTVTTPQFESVRVKVGAFGNQGGTLSIVAPGTDDARRYITAARINGKSWNKPWFTWDQLRRGASVRYGVSNRPGDWGTAKSAQPPSVSAGDGIPYATVDAAINPAEVARPAKDSAQTVALSTEILVQDRGSRRVSVRATAPAGWTVKPTATSLRVDSDGLPTQKAVVLTVGIPAGAAPGRYPINVVVSSRGLADKAVQAVVVIRQARCAASTADSCAVDLSEYYDHDGTATVADNAAGDFDGGGWSYDAALLPVAGQVDLGGTTYFAPDASGTAKNFVETTGESILIPAGAFNEVRIAGAAHNGAVTGEVLIGYEDGSTSKAPLVLTDWAGSAAAGNTVALRNAHRIQRGVGVVGPPVSLFEARLPLTPGKQVQSITLPTDPRQEIYAVTATTTASQPSTTKTRVLPTPSAIPTSPNPAP</sequence>
<dbReference type="EMBL" id="JBHLTC010000037">
    <property type="protein sequence ID" value="MFC0628176.1"/>
    <property type="molecule type" value="Genomic_DNA"/>
</dbReference>
<dbReference type="Gene3D" id="1.20.1610.10">
    <property type="entry name" value="alpha-1,2-mannosidases domains"/>
    <property type="match status" value="1"/>
</dbReference>
<keyword evidence="2" id="KW-0732">Signal</keyword>
<dbReference type="Gene3D" id="3.30.2080.10">
    <property type="entry name" value="GH92 mannosidase domain"/>
    <property type="match status" value="1"/>
</dbReference>
<evidence type="ECO:0000313" key="7">
    <source>
        <dbReference type="Proteomes" id="UP001589890"/>
    </source>
</evidence>
<organism evidence="6 7">
    <name type="scientific">Kribbella deserti</name>
    <dbReference type="NCBI Taxonomy" id="1926257"/>
    <lineage>
        <taxon>Bacteria</taxon>
        <taxon>Bacillati</taxon>
        <taxon>Actinomycetota</taxon>
        <taxon>Actinomycetes</taxon>
        <taxon>Propionibacteriales</taxon>
        <taxon>Kribbellaceae</taxon>
        <taxon>Kribbella</taxon>
    </lineage>
</organism>
<feature type="domain" description="Alpha-galactosidase NEW3" evidence="4">
    <location>
        <begin position="824"/>
        <end position="883"/>
    </location>
</feature>
<dbReference type="PANTHER" id="PTHR12143">
    <property type="entry name" value="PEPTIDE N-GLYCANASE PNGASE -RELATED"/>
    <property type="match status" value="1"/>
</dbReference>
<dbReference type="PANTHER" id="PTHR12143:SF39">
    <property type="entry name" value="SECRETED PROTEIN"/>
    <property type="match status" value="1"/>
</dbReference>
<evidence type="ECO:0000259" key="3">
    <source>
        <dbReference type="Pfam" id="PF07971"/>
    </source>
</evidence>
<feature type="region of interest" description="Disordered" evidence="1">
    <location>
        <begin position="1087"/>
        <end position="1115"/>
    </location>
</feature>
<feature type="signal peptide" evidence="2">
    <location>
        <begin position="1"/>
        <end position="24"/>
    </location>
</feature>
<name>A0ABV6QVY6_9ACTN</name>
<feature type="domain" description="Glycosyl hydrolase family 92" evidence="3">
    <location>
        <begin position="271"/>
        <end position="763"/>
    </location>
</feature>
<dbReference type="InterPro" id="IPR008928">
    <property type="entry name" value="6-hairpin_glycosidase_sf"/>
</dbReference>
<dbReference type="Pfam" id="PF10633">
    <property type="entry name" value="NPCBM_assoc"/>
    <property type="match status" value="1"/>
</dbReference>
<dbReference type="InterPro" id="IPR012939">
    <property type="entry name" value="Glyco_hydro_92"/>
</dbReference>
<dbReference type="Gene3D" id="2.70.98.10">
    <property type="match status" value="1"/>
</dbReference>
<keyword evidence="6" id="KW-0326">Glycosidase</keyword>